<dbReference type="Pfam" id="PF19704">
    <property type="entry name" value="DNAPKcs_CC5"/>
    <property type="match status" value="1"/>
</dbReference>
<feature type="domain" description="DNA-dependent protein kinase catalytic subunit CC3" evidence="1">
    <location>
        <begin position="27"/>
        <end position="106"/>
    </location>
</feature>
<dbReference type="Proteomes" id="UP001148838">
    <property type="component" value="Unassembled WGS sequence"/>
</dbReference>
<dbReference type="PANTHER" id="PTHR47326:SF1">
    <property type="entry name" value="HTH PSQ-TYPE DOMAIN-CONTAINING PROTEIN"/>
    <property type="match status" value="1"/>
</dbReference>
<evidence type="ECO:0000313" key="4">
    <source>
        <dbReference type="Proteomes" id="UP001148838"/>
    </source>
</evidence>
<evidence type="ECO:0000313" key="3">
    <source>
        <dbReference type="EMBL" id="KAJ4442684.1"/>
    </source>
</evidence>
<dbReference type="InterPro" id="IPR045581">
    <property type="entry name" value="DNAPKcs_CC5"/>
</dbReference>
<dbReference type="InterPro" id="IPR036397">
    <property type="entry name" value="RNaseH_sf"/>
</dbReference>
<keyword evidence="4" id="KW-1185">Reference proteome</keyword>
<gene>
    <name evidence="3" type="ORF">ANN_04273</name>
</gene>
<dbReference type="SUPFAM" id="SSF48371">
    <property type="entry name" value="ARM repeat"/>
    <property type="match status" value="1"/>
</dbReference>
<name>A0ABQ8T9N8_PERAM</name>
<comment type="caution">
    <text evidence="3">The sequence shown here is derived from an EMBL/GenBank/DDBJ whole genome shotgun (WGS) entry which is preliminary data.</text>
</comment>
<dbReference type="Gene3D" id="3.30.420.10">
    <property type="entry name" value="Ribonuclease H-like superfamily/Ribonuclease H"/>
    <property type="match status" value="1"/>
</dbReference>
<evidence type="ECO:0000259" key="2">
    <source>
        <dbReference type="Pfam" id="PF19704"/>
    </source>
</evidence>
<reference evidence="3 4" key="1">
    <citation type="journal article" date="2022" name="Allergy">
        <title>Genome assembly and annotation of Periplaneta americana reveal a comprehensive cockroach allergen profile.</title>
        <authorList>
            <person name="Wang L."/>
            <person name="Xiong Q."/>
            <person name="Saelim N."/>
            <person name="Wang L."/>
            <person name="Nong W."/>
            <person name="Wan A.T."/>
            <person name="Shi M."/>
            <person name="Liu X."/>
            <person name="Cao Q."/>
            <person name="Hui J.H.L."/>
            <person name="Sookrung N."/>
            <person name="Leung T.F."/>
            <person name="Tungtrongchitr A."/>
            <person name="Tsui S.K.W."/>
        </authorList>
    </citation>
    <scope>NUCLEOTIDE SEQUENCE [LARGE SCALE GENOMIC DNA]</scope>
    <source>
        <strain evidence="3">PWHHKU_190912</strain>
    </source>
</reference>
<dbReference type="Pfam" id="PF08163">
    <property type="entry name" value="DNAPKcs_CC3"/>
    <property type="match status" value="1"/>
</dbReference>
<protein>
    <submittedName>
        <fullName evidence="3">Uncharacterized protein</fullName>
    </submittedName>
</protein>
<dbReference type="InterPro" id="IPR012582">
    <property type="entry name" value="DNAPKcs_CC3"/>
</dbReference>
<feature type="domain" description="DNA-dependent protein kinase catalytic subunit CC5" evidence="2">
    <location>
        <begin position="122"/>
        <end position="172"/>
    </location>
</feature>
<evidence type="ECO:0000259" key="1">
    <source>
        <dbReference type="Pfam" id="PF08163"/>
    </source>
</evidence>
<accession>A0ABQ8T9N8</accession>
<dbReference type="InterPro" id="IPR016024">
    <property type="entry name" value="ARM-type_fold"/>
</dbReference>
<sequence length="391" mass="45689">MNAWPLLWLNSTYGGRGHFSSSPSDNKDAPPPAWLESLRKCLNDSSRPRNIRLFLLKLLLNVESRVRPYALSLLNSVLKAIDDGVLGMSPNYLLSDTVAMVVEWCSKVTSLSERCDRHLVSQLLHLLISNVQHQRRDVFKHNLELIRTVIELFKPNFDLPMQLLYDMIMRMSADRWPNKIFNWTPPEKKRRGRPMKKWSKEVQEDRVCRGLQMGDWQNRTAILTTLNAGRHRRVSERHTIQRWVDQFRVAATAMNKKPMGRPWTVWSPENIERDHHGNTVNSQRYTNLLTTFLIPELQRHGVDLALVYLQQYGAIAHTTRDLMTILCSVFNGRIIFHFEDFLWPARFPDLTACDFFLWGYLKSKCFKQVSPTMTLLRDASGKRSKQFHLQC</sequence>
<dbReference type="EMBL" id="JAJSOF020000013">
    <property type="protein sequence ID" value="KAJ4442684.1"/>
    <property type="molecule type" value="Genomic_DNA"/>
</dbReference>
<organism evidence="3 4">
    <name type="scientific">Periplaneta americana</name>
    <name type="common">American cockroach</name>
    <name type="synonym">Blatta americana</name>
    <dbReference type="NCBI Taxonomy" id="6978"/>
    <lineage>
        <taxon>Eukaryota</taxon>
        <taxon>Metazoa</taxon>
        <taxon>Ecdysozoa</taxon>
        <taxon>Arthropoda</taxon>
        <taxon>Hexapoda</taxon>
        <taxon>Insecta</taxon>
        <taxon>Pterygota</taxon>
        <taxon>Neoptera</taxon>
        <taxon>Polyneoptera</taxon>
        <taxon>Dictyoptera</taxon>
        <taxon>Blattodea</taxon>
        <taxon>Blattoidea</taxon>
        <taxon>Blattidae</taxon>
        <taxon>Blattinae</taxon>
        <taxon>Periplaneta</taxon>
    </lineage>
</organism>
<dbReference type="PANTHER" id="PTHR47326">
    <property type="entry name" value="TRANSPOSABLE ELEMENT TC3 TRANSPOSASE-LIKE PROTEIN"/>
    <property type="match status" value="1"/>
</dbReference>
<proteinExistence type="predicted"/>